<dbReference type="PANTHER" id="PTHR12877:SF15">
    <property type="entry name" value="RHO GUANINE NUCLEOTIDE EXCHANGE FACTOR 17"/>
    <property type="match status" value="1"/>
</dbReference>
<evidence type="ECO:0000256" key="1">
    <source>
        <dbReference type="ARBA" id="ARBA00022658"/>
    </source>
</evidence>
<feature type="region of interest" description="Disordered" evidence="2">
    <location>
        <begin position="262"/>
        <end position="375"/>
    </location>
</feature>
<evidence type="ECO:0000256" key="2">
    <source>
        <dbReference type="SAM" id="MobiDB-lite"/>
    </source>
</evidence>
<dbReference type="InterPro" id="IPR039919">
    <property type="entry name" value="ARHGEF10/ARHGEF17"/>
</dbReference>
<sequence length="695" mass="74246">RWSLARRPNEDVDKLKEDRHAVLEVLEICAKMHSKQSPLEQAAKDALESLNRQLAEAKRVATAASQFFNSSNSQCRLDLLTASVEGVAYHSLLFATPDKKSQWESAFLDAKMKLMYKCTQLPEFLQTLQIARLRTGMMPEPIVTMATQLPGGGGGSGGSVVACVCAVPAYAGLLRILLGNQQALSGAASLSRGEATPVLRAAKSAGNRSPLLAQGRWMWLGPALCAQPLSLALSAVGVWYLVRQGAEHRRRSRTAANLAIAERLKDAKQPSDDAEPADQLKLPPPPLPTVRVETPEEEDSSSRKEAQAECEENADDSNNTASSSTSASSDEDGAGDGDDGDGSDGDAAQTAAAVEEDQASRQQQQQQQQQQRLSDPYKSTMWLGCEDGWLLVYYGTDNVRTTRPRQKVRQRAGITSLIHLDGRVYVSLASGEVVVYRRRTDGLWDFDKLHVMTVKEGKPIKRMIAAAGKIWCCAGKDMIIVSPVSESVDSSFPINQQQQQQQQQQSRRSVQSMTCSGCDESVRNQKLSALRISTILVCKDLLWVGTTAGVIAIVPVLKISSSTSCSSIKPPVVNALPYGHSGSVRFLTAVERPPSTRNAGTGVPFSPVGFSSSSSSATIGSSSSTAGHHRTLQTPAQAARRASLSPGATLASQMMVISGGVGFEDFGSNGSAATAADGGGCETSSAVNHLIIFQA</sequence>
<evidence type="ECO:0000313" key="3">
    <source>
        <dbReference type="Proteomes" id="UP000095280"/>
    </source>
</evidence>
<name>A0A1I8IXZ3_9PLAT</name>
<dbReference type="Proteomes" id="UP000095280">
    <property type="component" value="Unplaced"/>
</dbReference>
<dbReference type="WBParaSite" id="maker-uti_cns_0019127-snap-gene-0.2-mRNA-1">
    <property type="protein sequence ID" value="maker-uti_cns_0019127-snap-gene-0.2-mRNA-1"/>
    <property type="gene ID" value="maker-uti_cns_0019127-snap-gene-0.2"/>
</dbReference>
<evidence type="ECO:0000313" key="4">
    <source>
        <dbReference type="WBParaSite" id="maker-uti_cns_0019127-snap-gene-0.2-mRNA-1"/>
    </source>
</evidence>
<feature type="compositionally biased region" description="Acidic residues" evidence="2">
    <location>
        <begin position="329"/>
        <end position="344"/>
    </location>
</feature>
<keyword evidence="1" id="KW-0344">Guanine-nucleotide releasing factor</keyword>
<dbReference type="GO" id="GO:0005085">
    <property type="term" value="F:guanyl-nucleotide exchange factor activity"/>
    <property type="evidence" value="ECO:0007669"/>
    <property type="project" value="UniProtKB-KW"/>
</dbReference>
<keyword evidence="3" id="KW-1185">Reference proteome</keyword>
<organism evidence="3 4">
    <name type="scientific">Macrostomum lignano</name>
    <dbReference type="NCBI Taxonomy" id="282301"/>
    <lineage>
        <taxon>Eukaryota</taxon>
        <taxon>Metazoa</taxon>
        <taxon>Spiralia</taxon>
        <taxon>Lophotrochozoa</taxon>
        <taxon>Platyhelminthes</taxon>
        <taxon>Rhabditophora</taxon>
        <taxon>Macrostomorpha</taxon>
        <taxon>Macrostomida</taxon>
        <taxon>Macrostomidae</taxon>
        <taxon>Macrostomum</taxon>
    </lineage>
</organism>
<dbReference type="Pfam" id="PF19056">
    <property type="entry name" value="WD40_2"/>
    <property type="match status" value="1"/>
</dbReference>
<dbReference type="AlphaFoldDB" id="A0A1I8IXZ3"/>
<accession>A0A1I8IXZ3</accession>
<feature type="compositionally biased region" description="Basic and acidic residues" evidence="2">
    <location>
        <begin position="262"/>
        <end position="271"/>
    </location>
</feature>
<dbReference type="GO" id="GO:0030036">
    <property type="term" value="P:actin cytoskeleton organization"/>
    <property type="evidence" value="ECO:0007669"/>
    <property type="project" value="TreeGrafter"/>
</dbReference>
<proteinExistence type="predicted"/>
<protein>
    <submittedName>
        <fullName evidence="4">RING-type domain-containing protein</fullName>
    </submittedName>
</protein>
<feature type="compositionally biased region" description="Low complexity" evidence="2">
    <location>
        <begin position="316"/>
        <end position="328"/>
    </location>
</feature>
<dbReference type="PANTHER" id="PTHR12877">
    <property type="entry name" value="RHO GUANINE NUCLEOTIDE EXCHANGE FACTOR"/>
    <property type="match status" value="1"/>
</dbReference>
<feature type="region of interest" description="Disordered" evidence="2">
    <location>
        <begin position="619"/>
        <end position="644"/>
    </location>
</feature>
<feature type="compositionally biased region" description="Low complexity" evidence="2">
    <location>
        <begin position="362"/>
        <end position="371"/>
    </location>
</feature>
<reference evidence="4" key="1">
    <citation type="submission" date="2016-11" db="UniProtKB">
        <authorList>
            <consortium name="WormBaseParasite"/>
        </authorList>
    </citation>
    <scope>IDENTIFICATION</scope>
</reference>